<name>M3K5B2_CANMX</name>
<dbReference type="Proteomes" id="UP000011777">
    <property type="component" value="Unassembled WGS sequence"/>
</dbReference>
<evidence type="ECO:0000256" key="5">
    <source>
        <dbReference type="ARBA" id="ARBA00022989"/>
    </source>
</evidence>
<gene>
    <name evidence="9" type="ORF">G210_5039</name>
</gene>
<evidence type="ECO:0000256" key="4">
    <source>
        <dbReference type="ARBA" id="ARBA00022692"/>
    </source>
</evidence>
<dbReference type="OrthoDB" id="3900342at2759"/>
<keyword evidence="4 7" id="KW-0812">Transmembrane</keyword>
<evidence type="ECO:0000313" key="9">
    <source>
        <dbReference type="EMBL" id="EMG49969.1"/>
    </source>
</evidence>
<dbReference type="HOGENOM" id="CLU_007946_12_1_1"/>
<dbReference type="GO" id="GO:0015171">
    <property type="term" value="F:amino acid transmembrane transporter activity"/>
    <property type="evidence" value="ECO:0007669"/>
    <property type="project" value="TreeGrafter"/>
</dbReference>
<dbReference type="Pfam" id="PF00324">
    <property type="entry name" value="AA_permease"/>
    <property type="match status" value="1"/>
</dbReference>
<feature type="transmembrane region" description="Helical" evidence="7">
    <location>
        <begin position="174"/>
        <end position="197"/>
    </location>
</feature>
<accession>M3K5B2</accession>
<feature type="transmembrane region" description="Helical" evidence="7">
    <location>
        <begin position="146"/>
        <end position="167"/>
    </location>
</feature>
<evidence type="ECO:0000256" key="3">
    <source>
        <dbReference type="ARBA" id="ARBA00022448"/>
    </source>
</evidence>
<dbReference type="PANTHER" id="PTHR43341">
    <property type="entry name" value="AMINO ACID PERMEASE"/>
    <property type="match status" value="1"/>
</dbReference>
<dbReference type="STRING" id="1245528.M3K5B2"/>
<dbReference type="OMA" id="AIMCIVP"/>
<dbReference type="PIRSF" id="PIRSF006060">
    <property type="entry name" value="AA_transporter"/>
    <property type="match status" value="1"/>
</dbReference>
<dbReference type="eggNOG" id="KOG1286">
    <property type="taxonomic scope" value="Eukaryota"/>
</dbReference>
<feature type="domain" description="Amino acid permease/ SLC12A" evidence="8">
    <location>
        <begin position="64"/>
        <end position="517"/>
    </location>
</feature>
<feature type="transmembrane region" description="Helical" evidence="7">
    <location>
        <begin position="496"/>
        <end position="515"/>
    </location>
</feature>
<organism evidence="9 10">
    <name type="scientific">Candida maltosa (strain Xu316)</name>
    <name type="common">Yeast</name>
    <dbReference type="NCBI Taxonomy" id="1245528"/>
    <lineage>
        <taxon>Eukaryota</taxon>
        <taxon>Fungi</taxon>
        <taxon>Dikarya</taxon>
        <taxon>Ascomycota</taxon>
        <taxon>Saccharomycotina</taxon>
        <taxon>Pichiomycetes</taxon>
        <taxon>Debaryomycetaceae</taxon>
        <taxon>Candida/Lodderomyces clade</taxon>
        <taxon>Candida</taxon>
    </lineage>
</organism>
<feature type="transmembrane region" description="Helical" evidence="7">
    <location>
        <begin position="296"/>
        <end position="316"/>
    </location>
</feature>
<reference evidence="9 10" key="1">
    <citation type="submission" date="2013-02" db="EMBL/GenBank/DDBJ databases">
        <title>Genome sequence of Candida maltosa Xu316, a potential industrial strain for xylitol and ethanol production.</title>
        <authorList>
            <person name="Yu J."/>
            <person name="Wang Q."/>
            <person name="Geng X."/>
            <person name="Bao W."/>
            <person name="He P."/>
            <person name="Cai J."/>
        </authorList>
    </citation>
    <scope>NUCLEOTIDE SEQUENCE [LARGE SCALE GENOMIC DNA]</scope>
    <source>
        <strain evidence="10">Xu316</strain>
    </source>
</reference>
<keyword evidence="6 7" id="KW-0472">Membrane</keyword>
<proteinExistence type="inferred from homology"/>
<protein>
    <recommendedName>
        <fullName evidence="8">Amino acid permease/ SLC12A domain-containing protein</fullName>
    </recommendedName>
</protein>
<feature type="transmembrane region" description="Helical" evidence="7">
    <location>
        <begin position="67"/>
        <end position="86"/>
    </location>
</feature>
<keyword evidence="3" id="KW-0813">Transport</keyword>
<evidence type="ECO:0000256" key="7">
    <source>
        <dbReference type="SAM" id="Phobius"/>
    </source>
</evidence>
<evidence type="ECO:0000256" key="1">
    <source>
        <dbReference type="ARBA" id="ARBA00004141"/>
    </source>
</evidence>
<feature type="transmembrane region" description="Helical" evidence="7">
    <location>
        <begin position="203"/>
        <end position="225"/>
    </location>
</feature>
<dbReference type="FunFam" id="1.20.1740.10:FF:000001">
    <property type="entry name" value="Amino acid permease"/>
    <property type="match status" value="1"/>
</dbReference>
<dbReference type="InterPro" id="IPR004841">
    <property type="entry name" value="AA-permease/SLC12A_dom"/>
</dbReference>
<dbReference type="Gene3D" id="1.20.1740.10">
    <property type="entry name" value="Amino acid/polyamine transporter I"/>
    <property type="match status" value="1"/>
</dbReference>
<feature type="transmembrane region" description="Helical" evidence="7">
    <location>
        <begin position="347"/>
        <end position="372"/>
    </location>
</feature>
<comment type="caution">
    <text evidence="9">The sequence shown here is derived from an EMBL/GenBank/DDBJ whole genome shotgun (WGS) entry which is preliminary data.</text>
</comment>
<dbReference type="AlphaFoldDB" id="M3K5B2"/>
<evidence type="ECO:0000313" key="10">
    <source>
        <dbReference type="Proteomes" id="UP000011777"/>
    </source>
</evidence>
<dbReference type="PANTHER" id="PTHR43341:SF36">
    <property type="entry name" value="PROLINE-SPECIFIC PERMEASE"/>
    <property type="match status" value="1"/>
</dbReference>
<evidence type="ECO:0000259" key="8">
    <source>
        <dbReference type="Pfam" id="PF00324"/>
    </source>
</evidence>
<feature type="transmembrane region" description="Helical" evidence="7">
    <location>
        <begin position="421"/>
        <end position="442"/>
    </location>
</feature>
<feature type="transmembrane region" description="Helical" evidence="7">
    <location>
        <begin position="463"/>
        <end position="484"/>
    </location>
</feature>
<dbReference type="GO" id="GO:0016020">
    <property type="term" value="C:membrane"/>
    <property type="evidence" value="ECO:0007669"/>
    <property type="project" value="UniProtKB-SubCell"/>
</dbReference>
<dbReference type="EMBL" id="AOGT01000429">
    <property type="protein sequence ID" value="EMG49969.1"/>
    <property type="molecule type" value="Genomic_DNA"/>
</dbReference>
<feature type="transmembrane region" description="Helical" evidence="7">
    <location>
        <begin position="392"/>
        <end position="409"/>
    </location>
</feature>
<comment type="subcellular location">
    <subcellularLocation>
        <location evidence="1">Membrane</location>
        <topology evidence="1">Multi-pass membrane protein</topology>
    </subcellularLocation>
</comment>
<keyword evidence="10" id="KW-1185">Reference proteome</keyword>
<dbReference type="InterPro" id="IPR050524">
    <property type="entry name" value="APC_YAT"/>
</dbReference>
<evidence type="ECO:0000256" key="6">
    <source>
        <dbReference type="ARBA" id="ARBA00023136"/>
    </source>
</evidence>
<sequence>MGSPNKVAEYITSITSKDSKRLSSEEKRIGSADNLDDNDDVASVSSSIDPTGVTKLHRGLKSRHMQLIALGGSIGTGLFLGSGMILATSGPASFLIAFIALSFVVYFVMEYFAEMALFLPVPGNGPIAYVNDFLSPSFGFAIGWNYWYAFSILIGAEVTAAAMLIEYWTTKVNVGVWITILLLLIIALNCVSVKVYGEMEANFVLIKVFVLLILIIVGIVIFFGGGPTHDRLGFRYWKIDPFKEHLVGGSTGRFLGFWTGVIKSGFSFITGPELITTAIGEAKNPRHTGKKAAKRFIYRLIFFYVVGSLVIGVIVASNDTRLGGSDVSASPFVIGIQNAGIPVLNHIINAAILTSATSAGNSFLYSSSRMLFSMAERGKAPKIFTTTNRAGIPYYAVAASSAFGFLGYLNVSKGSAVVFTWLSNLSTISGFIGWVTVGYAYLRWRKVIAYNGLNERLPYRSRVLPFGTYFVIIFLSILILTNGYAVFFDFNAGDFLAAYITLPIVALLYFGHVLYERIYHGNTNWLTPIEQIEITAHLDAIEQEDADYEKPVPKNVFQRVWFWIM</sequence>
<comment type="similarity">
    <text evidence="2">Belongs to the amino acid-polyamine-organocation (APC) superfamily. YAT (TC 2.A.3.10) family.</text>
</comment>
<evidence type="ECO:0000256" key="2">
    <source>
        <dbReference type="ARBA" id="ARBA00006983"/>
    </source>
</evidence>
<keyword evidence="5 7" id="KW-1133">Transmembrane helix</keyword>